<keyword evidence="3" id="KW-1185">Reference proteome</keyword>
<dbReference type="EMBL" id="MCFA01000333">
    <property type="protein sequence ID" value="ORX93639.1"/>
    <property type="molecule type" value="Genomic_DNA"/>
</dbReference>
<evidence type="ECO:0000313" key="3">
    <source>
        <dbReference type="Proteomes" id="UP000193144"/>
    </source>
</evidence>
<dbReference type="OrthoDB" id="3799196at2759"/>
<gene>
    <name evidence="2" type="ORF">BCR34DRAFT_580395</name>
</gene>
<evidence type="ECO:0000313" key="2">
    <source>
        <dbReference type="EMBL" id="ORX93639.1"/>
    </source>
</evidence>
<feature type="region of interest" description="Disordered" evidence="1">
    <location>
        <begin position="96"/>
        <end position="131"/>
    </location>
</feature>
<protein>
    <submittedName>
        <fullName evidence="2">Uncharacterized protein</fullName>
    </submittedName>
</protein>
<dbReference type="AlphaFoldDB" id="A0A1Y1Y6P5"/>
<name>A0A1Y1Y6P5_9PLEO</name>
<proteinExistence type="predicted"/>
<organism evidence="2 3">
    <name type="scientific">Clohesyomyces aquaticus</name>
    <dbReference type="NCBI Taxonomy" id="1231657"/>
    <lineage>
        <taxon>Eukaryota</taxon>
        <taxon>Fungi</taxon>
        <taxon>Dikarya</taxon>
        <taxon>Ascomycota</taxon>
        <taxon>Pezizomycotina</taxon>
        <taxon>Dothideomycetes</taxon>
        <taxon>Pleosporomycetidae</taxon>
        <taxon>Pleosporales</taxon>
        <taxon>Lindgomycetaceae</taxon>
        <taxon>Clohesyomyces</taxon>
    </lineage>
</organism>
<comment type="caution">
    <text evidence="2">The sequence shown here is derived from an EMBL/GenBank/DDBJ whole genome shotgun (WGS) entry which is preliminary data.</text>
</comment>
<dbReference type="Proteomes" id="UP000193144">
    <property type="component" value="Unassembled WGS sequence"/>
</dbReference>
<evidence type="ECO:0000256" key="1">
    <source>
        <dbReference type="SAM" id="MobiDB-lite"/>
    </source>
</evidence>
<reference evidence="2 3" key="1">
    <citation type="submission" date="2016-07" db="EMBL/GenBank/DDBJ databases">
        <title>Pervasive Adenine N6-methylation of Active Genes in Fungi.</title>
        <authorList>
            <consortium name="DOE Joint Genome Institute"/>
            <person name="Mondo S.J."/>
            <person name="Dannebaum R.O."/>
            <person name="Kuo R.C."/>
            <person name="Labutti K."/>
            <person name="Haridas S."/>
            <person name="Kuo A."/>
            <person name="Salamov A."/>
            <person name="Ahrendt S.R."/>
            <person name="Lipzen A."/>
            <person name="Sullivan W."/>
            <person name="Andreopoulos W.B."/>
            <person name="Clum A."/>
            <person name="Lindquist E."/>
            <person name="Daum C."/>
            <person name="Ramamoorthy G.K."/>
            <person name="Gryganskyi A."/>
            <person name="Culley D."/>
            <person name="Magnuson J.K."/>
            <person name="James T.Y."/>
            <person name="O'Malley M.A."/>
            <person name="Stajich J.E."/>
            <person name="Spatafora J.W."/>
            <person name="Visel A."/>
            <person name="Grigoriev I.V."/>
        </authorList>
    </citation>
    <scope>NUCLEOTIDE SEQUENCE [LARGE SCALE GENOMIC DNA]</scope>
    <source>
        <strain evidence="2 3">CBS 115471</strain>
    </source>
</reference>
<sequence>MSSISSRATRDEIMAAAGHDKFQYQRFLVFTRDEAHRLLQDHPNSTWSSIAADEKHRVMDRVNSLLARERIPVVGTDIIGWRMTIAMRAVINKSASGKDVPASGVSSTPLISTTDADAEPATRPFDPIRDV</sequence>
<accession>A0A1Y1Y6P5</accession>
<feature type="compositionally biased region" description="Polar residues" evidence="1">
    <location>
        <begin position="104"/>
        <end position="115"/>
    </location>
</feature>